<evidence type="ECO:0000256" key="3">
    <source>
        <dbReference type="SAM" id="Phobius"/>
    </source>
</evidence>
<evidence type="ECO:0000313" key="5">
    <source>
        <dbReference type="EMBL" id="CAD5244542.1"/>
    </source>
</evidence>
<feature type="transmembrane region" description="Helical" evidence="3">
    <location>
        <begin position="4573"/>
        <end position="4591"/>
    </location>
</feature>
<dbReference type="SMART" id="SM00710">
    <property type="entry name" value="PbH1"/>
    <property type="match status" value="11"/>
</dbReference>
<dbReference type="GeneID" id="58919129"/>
<keyword evidence="6" id="KW-1185">Reference proteome</keyword>
<proteinExistence type="predicted"/>
<feature type="domain" description="Carbohydrate-binding/sugar hydrolysis" evidence="4">
    <location>
        <begin position="432"/>
        <end position="575"/>
    </location>
</feature>
<reference evidence="5 6" key="1">
    <citation type="submission" date="2020-09" db="EMBL/GenBank/DDBJ databases">
        <authorList>
            <person name="Courtine D."/>
        </authorList>
    </citation>
    <scope>NUCLEOTIDE SEQUENCE [LARGE SCALE GENOMIC DNA]</scope>
    <source>
        <strain evidence="5 6">IRI35c</strain>
    </source>
</reference>
<feature type="compositionally biased region" description="Polar residues" evidence="2">
    <location>
        <begin position="4554"/>
        <end position="4565"/>
    </location>
</feature>
<dbReference type="InterPro" id="IPR007742">
    <property type="entry name" value="NosD_dom"/>
</dbReference>
<dbReference type="EMBL" id="LR881183">
    <property type="protein sequence ID" value="CAD5244542.1"/>
    <property type="molecule type" value="Genomic_DNA"/>
</dbReference>
<dbReference type="InterPro" id="IPR012334">
    <property type="entry name" value="Pectin_lyas_fold"/>
</dbReference>
<keyword evidence="1" id="KW-0677">Repeat</keyword>
<dbReference type="KEGG" id="tcq:TIRI35C_1388"/>
<feature type="compositionally biased region" description="Low complexity" evidence="2">
    <location>
        <begin position="4542"/>
        <end position="4553"/>
    </location>
</feature>
<keyword evidence="3" id="KW-0812">Transmembrane</keyword>
<dbReference type="InterPro" id="IPR013783">
    <property type="entry name" value="Ig-like_fold"/>
</dbReference>
<dbReference type="InterPro" id="IPR006626">
    <property type="entry name" value="PbH1"/>
</dbReference>
<evidence type="ECO:0000313" key="6">
    <source>
        <dbReference type="Proteomes" id="UP000516304"/>
    </source>
</evidence>
<keyword evidence="3" id="KW-0472">Membrane</keyword>
<feature type="region of interest" description="Disordered" evidence="2">
    <location>
        <begin position="4534"/>
        <end position="4568"/>
    </location>
</feature>
<keyword evidence="3" id="KW-1133">Transmembrane helix</keyword>
<dbReference type="RefSeq" id="WP_188202279.1">
    <property type="nucleotide sequence ID" value="NZ_LR881183.1"/>
</dbReference>
<accession>A0A7G2D855</accession>
<dbReference type="NCBIfam" id="TIGR04213">
    <property type="entry name" value="PGF_pre_PGF"/>
    <property type="match status" value="1"/>
</dbReference>
<protein>
    <recommendedName>
        <fullName evidence="4">Carbohydrate-binding/sugar hydrolysis domain-containing protein</fullName>
    </recommendedName>
</protein>
<evidence type="ECO:0000256" key="2">
    <source>
        <dbReference type="SAM" id="MobiDB-lite"/>
    </source>
</evidence>
<dbReference type="Pfam" id="PF05048">
    <property type="entry name" value="NosD"/>
    <property type="match status" value="1"/>
</dbReference>
<dbReference type="Gene3D" id="2.160.20.10">
    <property type="entry name" value="Single-stranded right-handed beta-helix, Pectin lyase-like"/>
    <property type="match status" value="1"/>
</dbReference>
<organism evidence="5 6">
    <name type="scientific">Thermococcus camini</name>
    <dbReference type="NCBI Taxonomy" id="2016373"/>
    <lineage>
        <taxon>Archaea</taxon>
        <taxon>Methanobacteriati</taxon>
        <taxon>Methanobacteriota</taxon>
        <taxon>Thermococci</taxon>
        <taxon>Thermococcales</taxon>
        <taxon>Thermococcaceae</taxon>
        <taxon>Thermococcus</taxon>
    </lineage>
</organism>
<name>A0A7G2D855_9EURY</name>
<dbReference type="InterPro" id="IPR011050">
    <property type="entry name" value="Pectin_lyase_fold/virulence"/>
</dbReference>
<sequence>MRKSVIFLVYLLLSSYLNVGFVGFSKVSAQGNLVFYDDFNDNSLDTAKWTEDMAGSGNTYSEENGEAHFTTYGHRTGSYTTEHAFLRSEIIQINNWDSVTFSGRWKFTDPETAEMWFRVYDSDTGNYIGVRYISWTSTIAYDRPEGTVSDSRSAPQTYVSFRIVLYKDHLEYWEDGTLVKNVATTGMENTTGFYLLIGGWDDTPTESNMYFDDISVEYEPSQGEALKITILSPEERVYNRTVIDLNVTANKPVDEWRYSLNGAGNVTFQPNTTIEAGEGENSLSVYAISGDEVASARVDFYVDMTPPGTVENLSHEVGADYILWSWDNPKDEDFSEALVYIDGKFQGQTDGGEWLLEGLSPGETHTIGLLTEDINGNVNTTWVNDTATTLTPSDVVYVNESGWWYEGGDFNPSEGPLREGIGAAPSGGTVVVMAGNYTESVEIDRPMTLETEEGAVIRGDGSSWGRYKPVILVSSDNVTVQGFTINSSASNVGLWVNDSRNCLLADNTIIITESSEEERYGVYLSYGSENTVRNNRITVRGFQGEGIYLYHEEGSALQGNYLEVSGDGSNGIELFYSTAQAVDNRVHISGIGSNPGYGILLYLAGDSSLEYNELGTELEEENAWALGIVGDFSGSLSGNVINGVQTEITAPGNIAIRGVPEERKPAPPEGYGSAGIFLEGNVEDWMELGVYYDPSALEGLNEETLSIWRFSEGWSRDGISGDRLDTQEGIVSANVTGSGIFAPLAQEETDRTPPALTLVAPTPENGSLLGDSGVTINVTSSEELSGATIELDGTNHTMLGSGRDWWYSTVLPDGSHSFLVHGTDLAGNNGTSEVRTFEVDTKAPVYVLYGQSSDGVPRGGEVLLYARWSDAHLSYSHLWTNVTGSWEVFEEGSLGEDGWSNFSVSLDEPGLYCWYIEAFDGLEHSNETPTECFEVYSPPRIVSYSPESPMESYEGDAVRFSIEADQTVNVTWYVGESEVFREENVRNSTYTNSTAKAGEYSVRAVVENSNGSESHSWVWYVYPKPSVTLRFVEPTPENGAMLNFRKVIINVSSSVELENATLEWNGLNESMSGSGKSWWAVKDNLPDGTYTFRVYGSVEGVTNSTEERSLQIDATPPRATMVGESSEEVVEGAGVGIFARWGDEHLSSAELWTNASEGFEWTKTPLELVDGWSNWTIETGDGFAGKTFCWYIVANDTFGNENMTEPMCFRVEERLRIIAFAPEAGEIALWDNESVSFSIELNKRANITWLVNETPVLGEEGDSSTYTNSSLIPGTWNITAVAERGKERATHSWRLMVETDRTPPGLEFVPPTPENGSLLGNGTVTFVLMSNEDLSNATLLLDGLRYPMVGEGERWSVTVGVPDGRHRFYATGEDLHGNVNRTGMTTFEVDTKAPALLSWGQGRDAALEGESIPVSALWDEPHPARAVLEGNATGDGSWRILGKMDYSDWTNFTISTEGLKGLYCWRILVNDTLGRESETPLSCFRVEEHLMITNFSPEDFEVGFLSNETAVFSIALNRGANVIWLINGSRVFGEEGTSSTYTNSSLIPGLWNVTAIAETGRERVSHSWLVRVGKADTMAPVLAFVPPTPENGSITNRSEVVFRLNADEGLSWAILELDGRNYTMSGSDREWSLTLTLEDGVHSFRAYASDVAGNRNSTETRLFAVDTIPPEIAATAPGTVERTEGANATVTFYDTNPANYTILLDGVVVVEGNFSDGEAVTLEIPTESTGVLEYKALARDRAGNLAERDFTVEVVDTTPPTIHFLPPTPGNASILNVSEVEFRINSSEELSRAVLISSEGRFNGTELERNGTAWSATLTLPDGEYTFKVKGWDVAGNAGFSEGISITVDTTAPSLSFLEPTPENGSLVGSCTMSIVINASEELAEAILEFDGTRYTMSPSEGLWSYSGSPCSGDGLYSFRVHGKDLAGNRNSTETRVIVVDSTPPNITWVHPFNMTPAGEGTYRAERLSNAGFMFNVTEAHPGGYSVSLRQDPSKPWEMFRSGSYSSGVPFGFAVSTGEVGLTFYHVVIADAAGNFVSLNYVVNVSDTTPPGEVLGPSVNTDSTGFTVSWRNPTDDDFERVELYLDPRIEDEKGEKAINWEGSLIANLSGEPGEEMRYSRNAAHGDHVLYMRTFDRYGNGGNFTRIEFNVPLPPFTLRYLKPTPQNGEKIKGDAVEIVVEASVELSSCILTWNGEEVPMQVTGKSCSITMTVVPGANYTFHVSAMDWHFRRRTLEERHFSVPGTCFGKGNGIKITSPVSDPMSLRFPVSFLFRTNTLARKYLYKANVNGERISGEFSPALELINVENGGEKTYTFNGTFFLDLWGLRNKLVKTIADGKPLRVDLHLAALDACGKVIETERSFSVCGNAEEPKFWVDLKDFYYRDEGVIIRAHYDNRTPVEAFYYSVNGGEWVRFNGTANLTEKLIRGANTVLIKAVTPCGLEGVKKYGVFIGPPRNGDWLVNSTEGCAGVSFAINGSLLITENGSLEMRNCRISLRGGVEVNGTVRVLENSLIGGESLFLSGNGGKIKVSDSELKGFTTGTFANGSASFEKSLLEGEFTLRSSEVSIVESEVNGGVTASGSLTVLKSRFHGGTGLSYERTGQGTLVLRDSNFTNSDYGIRFNGPASDWNWQMKNLVVENNRYAGFYLEAPSYGYSTELLKNVTVRNNPVGIYARNVRLRVEKSNVSSNGANFVLHLGGNWIYLVNSTVGGSDRAFQAWETGGIELWDTNVSGSVEPDADRFMVHVTREAEVRMEDGRARNFYGYVDGRLVMTSYTAENGRIEVRPGGRLIVQDRDGIPATEAIDGDAVKLIGMNVTGMANDNGESQIIILNAVLKDSNVHSNSREAIVKGCSVEGGSLAFTTSPGVSRNLKVNEVFDDTAEWHYSLGKPDDSWIYTPTTDGMQSGSGPFAANLYSSGFASGTEVGEFTDLYLKKAFELEKLPVQAWLSYYAVSGVEIYVNGRKVVDEVDYKAQLSFTQGWGGGRITAHPLTGLIDIAGYLRQGRNVISVHVRNPDEYPYPGLGAFKARLSVVTGAAGITDSRIGANIGGGRAMLILARDEIDGNVTALSDSWVRISGSTIHGGVGIYGHLELLRSTLEGNGTGTGIRARNPFEIVLNESRIRNFEYGIDASPLGMNGKLEVYSSEISGNDVGVSLFHASLLFESSYLIHNGVGLEVGKVEGRIHNSLLFNNGKAVAFSLGTNGNFTFDHNSVIENGVGVQFTEYSDKPFLATNNIIQGNGVGVSIKAPVRVFLTNNSLVNGKGLYVSSTGTPPELVHTDWGGHEPKIVENYTGGTMYTASGREEENYDILSLVPGAEPGDTVETGPGWGSDLLWAHLSIHPEENGTVKGVVSLEGTASSSSGISKVNYSLIINGTEVLLSENDVNDAVYNDYITLDTVAMNLTGTGYIKFTAEDGNGVSISFIRKVYFGNAEIRIEGYSISHPTALYVYRKISEDGKNVIPYRERFANITVRLGNIGSFDGAAKIELVLPDYIERHTGRISLIVAIPANMSGDFHALVPITVYDPITLTWDPLPEELPKSGKIPLEIRLYDMDGVLRDERRTEISFDIGPVFRLDKYDAYSLSRSWCQNSGKCHKKNFVTGVYTYDGDGDGVLEAAESHHFNFILENIGTREVYLDKLTFFDCIPERDPYYANKVLKRNSVSILGSGEDVFLSDVTSDNLKKFLRPGEKMWANGVWMPWWDDRPPRVIPPVNFSGEYMSTVFVYYRESRDGVALPERYISPAVNYQRTPVASLNKTFEQFTEFVGPIKVDVIGINGNKTYLRLENTNDNVYYNYYAEGYYDLDPKGYVWYHAIPPGFEFKVTVGHSRMPNSVIPHYRVTVGAEHSLLFNEIQLIAIGAEGALKVYDIDVPVETIVMALVKAFLKITNIVENIDFPSDQSIAEYSQSSSAVQVNEMLANDNSTIVPLTLDDFARWEKEGLNQSYYYKMEHFSEQPLETKVDLFTTLGKAIITDEDLQTLFIETVLEIIDNDALNDIYKVIQAIREGNAHKAETSGMAIEQYGLTEDDLDEFKEVVKEALVDYVKDEIKKQKSFQELDKKKQDEILDKAGKGVGAAIETAEKMGEWAAYNVIAILTQPLPMDINVLDPPSTYTVKAKKGDSAIILGGSGGNLDGWGNVTLTFGETDVYRAHYIVPTPLTSIGALFNGTFERVSLRIQGSGEEEIRGSVRMEIRPDVRNATAVFSAFGNEYLARAFISPYFSRMERFNVTIENKAVIIEGEGTLTALPEDREISINVTFGKLLTEAVVERRGHYNGTLEVRPAFGISSEKVHANIGGNVSKGNLSGGALVVSRNLTEKPELSVFPERLYAGGTVKITSNVPCALNWSIGNESGSGSFVETEGLKPENYTLTVVCTAGNSTSEESFGVQLLEKPPVERKADGVSVGGSAGETLRISTRTDLYRIYLQPAGEISGQLAVYQRPGSVKAPEGYRYLTYALFNVTHPANWSVKNATIYFRVSKEWLRGNNVSPEKVLLLHYENGWVEYKPAIDHEDLGYLYYRASVPTLSLFAVAEKVKVEKPEETETGTETPAESPTETSNIPGGTESSPATGEHPGNMAYYALGILALLALTVYLYRRR</sequence>
<dbReference type="Pfam" id="PF13229">
    <property type="entry name" value="Beta_helix"/>
    <property type="match status" value="1"/>
</dbReference>
<evidence type="ECO:0000259" key="4">
    <source>
        <dbReference type="SMART" id="SM00722"/>
    </source>
</evidence>
<dbReference type="Gene3D" id="2.60.120.260">
    <property type="entry name" value="Galactose-binding domain-like"/>
    <property type="match status" value="1"/>
</dbReference>
<gene>
    <name evidence="5" type="ORF">TIRI35C_1388</name>
</gene>
<dbReference type="InterPro" id="IPR026453">
    <property type="entry name" value="PGF_pre_PGF"/>
</dbReference>
<evidence type="ECO:0000256" key="1">
    <source>
        <dbReference type="ARBA" id="ARBA00022737"/>
    </source>
</evidence>
<dbReference type="InterPro" id="IPR006633">
    <property type="entry name" value="Carb-bd_sugar_hydrolysis-dom"/>
</dbReference>
<dbReference type="SUPFAM" id="SSF51126">
    <property type="entry name" value="Pectin lyase-like"/>
    <property type="match status" value="2"/>
</dbReference>
<dbReference type="Gene3D" id="2.60.40.10">
    <property type="entry name" value="Immunoglobulins"/>
    <property type="match status" value="4"/>
</dbReference>
<dbReference type="Proteomes" id="UP000516304">
    <property type="component" value="Chromosome TIRI35C"/>
</dbReference>
<dbReference type="InterPro" id="IPR039448">
    <property type="entry name" value="Beta_helix"/>
</dbReference>
<dbReference type="SMART" id="SM00722">
    <property type="entry name" value="CASH"/>
    <property type="match status" value="1"/>
</dbReference>